<accession>A0AAV4GIP7</accession>
<proteinExistence type="predicted"/>
<name>A0AAV4GIP7_9GAST</name>
<comment type="caution">
    <text evidence="2">The sequence shown here is derived from an EMBL/GenBank/DDBJ whole genome shotgun (WGS) entry which is preliminary data.</text>
</comment>
<reference evidence="2 3" key="1">
    <citation type="journal article" date="2021" name="Elife">
        <title>Chloroplast acquisition without the gene transfer in kleptoplastic sea slugs, Plakobranchus ocellatus.</title>
        <authorList>
            <person name="Maeda T."/>
            <person name="Takahashi S."/>
            <person name="Yoshida T."/>
            <person name="Shimamura S."/>
            <person name="Takaki Y."/>
            <person name="Nagai Y."/>
            <person name="Toyoda A."/>
            <person name="Suzuki Y."/>
            <person name="Arimoto A."/>
            <person name="Ishii H."/>
            <person name="Satoh N."/>
            <person name="Nishiyama T."/>
            <person name="Hasebe M."/>
            <person name="Maruyama T."/>
            <person name="Minagawa J."/>
            <person name="Obokata J."/>
            <person name="Shigenobu S."/>
        </authorList>
    </citation>
    <scope>NUCLEOTIDE SEQUENCE [LARGE SCALE GENOMIC DNA]</scope>
</reference>
<dbReference type="EMBL" id="BMAT01012081">
    <property type="protein sequence ID" value="GFR85393.1"/>
    <property type="molecule type" value="Genomic_DNA"/>
</dbReference>
<feature type="compositionally biased region" description="Acidic residues" evidence="1">
    <location>
        <begin position="73"/>
        <end position="84"/>
    </location>
</feature>
<feature type="compositionally biased region" description="Acidic residues" evidence="1">
    <location>
        <begin position="92"/>
        <end position="115"/>
    </location>
</feature>
<evidence type="ECO:0000256" key="1">
    <source>
        <dbReference type="SAM" id="MobiDB-lite"/>
    </source>
</evidence>
<organism evidence="2 3">
    <name type="scientific">Elysia marginata</name>
    <dbReference type="NCBI Taxonomy" id="1093978"/>
    <lineage>
        <taxon>Eukaryota</taxon>
        <taxon>Metazoa</taxon>
        <taxon>Spiralia</taxon>
        <taxon>Lophotrochozoa</taxon>
        <taxon>Mollusca</taxon>
        <taxon>Gastropoda</taxon>
        <taxon>Heterobranchia</taxon>
        <taxon>Euthyneura</taxon>
        <taxon>Panpulmonata</taxon>
        <taxon>Sacoglossa</taxon>
        <taxon>Placobranchoidea</taxon>
        <taxon>Plakobranchidae</taxon>
        <taxon>Elysia</taxon>
    </lineage>
</organism>
<evidence type="ECO:0000313" key="3">
    <source>
        <dbReference type="Proteomes" id="UP000762676"/>
    </source>
</evidence>
<gene>
    <name evidence="2" type="ORF">ElyMa_006027400</name>
</gene>
<protein>
    <submittedName>
        <fullName evidence="2">Uncharacterized protein</fullName>
    </submittedName>
</protein>
<keyword evidence="3" id="KW-1185">Reference proteome</keyword>
<evidence type="ECO:0000313" key="2">
    <source>
        <dbReference type="EMBL" id="GFR85393.1"/>
    </source>
</evidence>
<feature type="region of interest" description="Disordered" evidence="1">
    <location>
        <begin position="51"/>
        <end position="116"/>
    </location>
</feature>
<dbReference type="Proteomes" id="UP000762676">
    <property type="component" value="Unassembled WGS sequence"/>
</dbReference>
<dbReference type="AlphaFoldDB" id="A0AAV4GIP7"/>
<sequence>MSDPQGGVLDPQLQVMTVDYSGKVKRNTSAREGVRNGEWLLRRRIAKDPCFGRRQPCCKQGCGSPAQSSSNEDANEDDDNDIGDDDGHRGGDDDDDYYYDDYDENDNGDDGDDNNDGGGDFSYVGFVGDFINDDNVFMMAAQLYDVLY</sequence>